<feature type="region of interest" description="Disordered" evidence="1">
    <location>
        <begin position="118"/>
        <end position="137"/>
    </location>
</feature>
<dbReference type="EMBL" id="JAUEPR010000108">
    <property type="protein sequence ID" value="KAK0463397.1"/>
    <property type="molecule type" value="Genomic_DNA"/>
</dbReference>
<evidence type="ECO:0000256" key="1">
    <source>
        <dbReference type="SAM" id="MobiDB-lite"/>
    </source>
</evidence>
<dbReference type="Proteomes" id="UP001175227">
    <property type="component" value="Unassembled WGS sequence"/>
</dbReference>
<reference evidence="2" key="1">
    <citation type="submission" date="2023-06" db="EMBL/GenBank/DDBJ databases">
        <authorList>
            <consortium name="Lawrence Berkeley National Laboratory"/>
            <person name="Ahrendt S."/>
            <person name="Sahu N."/>
            <person name="Indic B."/>
            <person name="Wong-Bajracharya J."/>
            <person name="Merenyi Z."/>
            <person name="Ke H.-M."/>
            <person name="Monk M."/>
            <person name="Kocsube S."/>
            <person name="Drula E."/>
            <person name="Lipzen A."/>
            <person name="Balint B."/>
            <person name="Henrissat B."/>
            <person name="Andreopoulos B."/>
            <person name="Martin F.M."/>
            <person name="Harder C.B."/>
            <person name="Rigling D."/>
            <person name="Ford K.L."/>
            <person name="Foster G.D."/>
            <person name="Pangilinan J."/>
            <person name="Papanicolaou A."/>
            <person name="Barry K."/>
            <person name="LaButti K."/>
            <person name="Viragh M."/>
            <person name="Koriabine M."/>
            <person name="Yan M."/>
            <person name="Riley R."/>
            <person name="Champramary S."/>
            <person name="Plett K.L."/>
            <person name="Tsai I.J."/>
            <person name="Slot J."/>
            <person name="Sipos G."/>
            <person name="Plett J."/>
            <person name="Nagy L.G."/>
            <person name="Grigoriev I.V."/>
        </authorList>
    </citation>
    <scope>NUCLEOTIDE SEQUENCE</scope>
    <source>
        <strain evidence="2">ICMP 16352</strain>
    </source>
</reference>
<name>A0AA39ND24_9AGAR</name>
<accession>A0AA39ND24</accession>
<evidence type="ECO:0000313" key="2">
    <source>
        <dbReference type="EMBL" id="KAK0463397.1"/>
    </source>
</evidence>
<protein>
    <submittedName>
        <fullName evidence="2">Uncharacterized protein</fullName>
    </submittedName>
</protein>
<evidence type="ECO:0000313" key="3">
    <source>
        <dbReference type="Proteomes" id="UP001175227"/>
    </source>
</evidence>
<dbReference type="AlphaFoldDB" id="A0AA39ND24"/>
<gene>
    <name evidence="2" type="ORF">IW261DRAFT_1427576</name>
</gene>
<organism evidence="2 3">
    <name type="scientific">Armillaria novae-zelandiae</name>
    <dbReference type="NCBI Taxonomy" id="153914"/>
    <lineage>
        <taxon>Eukaryota</taxon>
        <taxon>Fungi</taxon>
        <taxon>Dikarya</taxon>
        <taxon>Basidiomycota</taxon>
        <taxon>Agaricomycotina</taxon>
        <taxon>Agaricomycetes</taxon>
        <taxon>Agaricomycetidae</taxon>
        <taxon>Agaricales</taxon>
        <taxon>Marasmiineae</taxon>
        <taxon>Physalacriaceae</taxon>
        <taxon>Armillaria</taxon>
    </lineage>
</organism>
<comment type="caution">
    <text evidence="2">The sequence shown here is derived from an EMBL/GenBank/DDBJ whole genome shotgun (WGS) entry which is preliminary data.</text>
</comment>
<proteinExistence type="predicted"/>
<keyword evidence="3" id="KW-1185">Reference proteome</keyword>
<feature type="compositionally biased region" description="Low complexity" evidence="1">
    <location>
        <begin position="124"/>
        <end position="137"/>
    </location>
</feature>
<sequence length="155" mass="15296">MTQFSHEQLVAALSALGISPSTMGAAAAHPVPVTASADQAGSLLLAVYCSNCTFPNVVAASAVLTMGAFPLAASTMSRGPPVHATGSPSAAHLLHVPTRPAPVAPAPVAPSPIAPSPVAPPTYAPGQPQPGASAGPDGPWYIVSKGCSVGVFRGW</sequence>